<dbReference type="InterPro" id="IPR036097">
    <property type="entry name" value="HisK_dim/P_sf"/>
</dbReference>
<keyword evidence="4" id="KW-0808">Transferase</keyword>
<dbReference type="PRINTS" id="PR00344">
    <property type="entry name" value="BCTRLSENSOR"/>
</dbReference>
<organism evidence="14 15">
    <name type="scientific">Papiliotrema laurentii</name>
    <name type="common">Cryptococcus laurentii</name>
    <dbReference type="NCBI Taxonomy" id="5418"/>
    <lineage>
        <taxon>Eukaryota</taxon>
        <taxon>Fungi</taxon>
        <taxon>Dikarya</taxon>
        <taxon>Basidiomycota</taxon>
        <taxon>Agaricomycotina</taxon>
        <taxon>Tremellomycetes</taxon>
        <taxon>Tremellales</taxon>
        <taxon>Rhynchogastremaceae</taxon>
        <taxon>Papiliotrema</taxon>
    </lineage>
</organism>
<keyword evidence="6" id="KW-0547">Nucleotide-binding</keyword>
<evidence type="ECO:0000256" key="9">
    <source>
        <dbReference type="ARBA" id="ARBA00023012"/>
    </source>
</evidence>
<dbReference type="GO" id="GO:0071474">
    <property type="term" value="P:cellular hyperosmotic response"/>
    <property type="evidence" value="ECO:0007669"/>
    <property type="project" value="TreeGrafter"/>
</dbReference>
<feature type="domain" description="Histidine kinase" evidence="11">
    <location>
        <begin position="775"/>
        <end position="996"/>
    </location>
</feature>
<dbReference type="SUPFAM" id="SSF55874">
    <property type="entry name" value="ATPase domain of HSP90 chaperone/DNA topoisomerase II/histidine kinase"/>
    <property type="match status" value="1"/>
</dbReference>
<evidence type="ECO:0000256" key="4">
    <source>
        <dbReference type="ARBA" id="ARBA00022679"/>
    </source>
</evidence>
<dbReference type="InterPro" id="IPR003660">
    <property type="entry name" value="HAMP_dom"/>
</dbReference>
<name>A0AAD9L8R2_PAPLA</name>
<dbReference type="InterPro" id="IPR011006">
    <property type="entry name" value="CheY-like_superfamily"/>
</dbReference>
<evidence type="ECO:0000313" key="14">
    <source>
        <dbReference type="EMBL" id="KAK1926782.1"/>
    </source>
</evidence>
<dbReference type="EMBL" id="JAODAN010000002">
    <property type="protein sequence ID" value="KAK1926782.1"/>
    <property type="molecule type" value="Genomic_DNA"/>
</dbReference>
<dbReference type="CDD" id="cd17546">
    <property type="entry name" value="REC_hyHK_CKI1_RcsC-like"/>
    <property type="match status" value="1"/>
</dbReference>
<dbReference type="CDD" id="cd00082">
    <property type="entry name" value="HisKA"/>
    <property type="match status" value="1"/>
</dbReference>
<feature type="domain" description="HAMP" evidence="13">
    <location>
        <begin position="608"/>
        <end position="661"/>
    </location>
</feature>
<protein>
    <recommendedName>
        <fullName evidence="2">histidine kinase</fullName>
        <ecNumber evidence="2">2.7.13.3</ecNumber>
    </recommendedName>
</protein>
<dbReference type="FunFam" id="3.40.50.2300:FF:000235">
    <property type="entry name" value="Probable nik-1 protein (Os-1p protein)"/>
    <property type="match status" value="1"/>
</dbReference>
<dbReference type="InterPro" id="IPR003661">
    <property type="entry name" value="HisK_dim/P_dom"/>
</dbReference>
<dbReference type="FunFam" id="1.10.287.130:FF:000002">
    <property type="entry name" value="Two-component osmosensing histidine kinase"/>
    <property type="match status" value="1"/>
</dbReference>
<dbReference type="InterPro" id="IPR003594">
    <property type="entry name" value="HATPase_dom"/>
</dbReference>
<accession>A0AAD9L8R2</accession>
<evidence type="ECO:0000259" key="11">
    <source>
        <dbReference type="PROSITE" id="PS50109"/>
    </source>
</evidence>
<comment type="caution">
    <text evidence="14">The sequence shown here is derived from an EMBL/GenBank/DDBJ whole genome shotgun (WGS) entry which is preliminary data.</text>
</comment>
<evidence type="ECO:0000256" key="7">
    <source>
        <dbReference type="ARBA" id="ARBA00022777"/>
    </source>
</evidence>
<reference evidence="14" key="1">
    <citation type="submission" date="2023-02" db="EMBL/GenBank/DDBJ databases">
        <title>Identification and recombinant expression of a fungal hydrolase from Papiliotrema laurentii that hydrolyzes apple cutin and clears colloidal polyester polyurethane.</title>
        <authorList>
            <consortium name="DOE Joint Genome Institute"/>
            <person name="Roman V.A."/>
            <person name="Bojanowski C."/>
            <person name="Crable B.R."/>
            <person name="Wagner D.N."/>
            <person name="Hung C.S."/>
            <person name="Nadeau L.J."/>
            <person name="Schratz L."/>
            <person name="Haridas S."/>
            <person name="Pangilinan J."/>
            <person name="Lipzen A."/>
            <person name="Na H."/>
            <person name="Yan M."/>
            <person name="Ng V."/>
            <person name="Grigoriev I.V."/>
            <person name="Spatafora J.W."/>
            <person name="Barlow D."/>
            <person name="Biffinger J."/>
            <person name="Kelley-Loughnane N."/>
            <person name="Varaljay V.A."/>
            <person name="Crookes-Goodson W.J."/>
        </authorList>
    </citation>
    <scope>NUCLEOTIDE SEQUENCE</scope>
    <source>
        <strain evidence="14">5307AH</strain>
    </source>
</reference>
<dbReference type="SUPFAM" id="SSF58104">
    <property type="entry name" value="Methyl-accepting chemotaxis protein (MCP) signaling domain"/>
    <property type="match status" value="3"/>
</dbReference>
<keyword evidence="15" id="KW-1185">Reference proteome</keyword>
<dbReference type="SUPFAM" id="SSF47384">
    <property type="entry name" value="Homodimeric domain of signal transducing histidine kinase"/>
    <property type="match status" value="1"/>
</dbReference>
<evidence type="ECO:0000256" key="1">
    <source>
        <dbReference type="ARBA" id="ARBA00000085"/>
    </source>
</evidence>
<evidence type="ECO:0000256" key="3">
    <source>
        <dbReference type="ARBA" id="ARBA00022553"/>
    </source>
</evidence>
<feature type="domain" description="HAMP" evidence="13">
    <location>
        <begin position="424"/>
        <end position="476"/>
    </location>
</feature>
<dbReference type="GO" id="GO:0005524">
    <property type="term" value="F:ATP binding"/>
    <property type="evidence" value="ECO:0007669"/>
    <property type="project" value="UniProtKB-KW"/>
</dbReference>
<keyword evidence="9" id="KW-0902">Two-component regulatory system</keyword>
<dbReference type="InterPro" id="IPR001789">
    <property type="entry name" value="Sig_transdc_resp-reg_receiver"/>
</dbReference>
<dbReference type="GO" id="GO:0000155">
    <property type="term" value="F:phosphorelay sensor kinase activity"/>
    <property type="evidence" value="ECO:0007669"/>
    <property type="project" value="InterPro"/>
</dbReference>
<keyword evidence="3 10" id="KW-0597">Phosphoprotein</keyword>
<evidence type="ECO:0000256" key="5">
    <source>
        <dbReference type="ARBA" id="ARBA00022737"/>
    </source>
</evidence>
<dbReference type="PANTHER" id="PTHR45339:SF1">
    <property type="entry name" value="HYBRID SIGNAL TRANSDUCTION HISTIDINE KINASE J"/>
    <property type="match status" value="1"/>
</dbReference>
<evidence type="ECO:0000256" key="8">
    <source>
        <dbReference type="ARBA" id="ARBA00022840"/>
    </source>
</evidence>
<feature type="modified residue" description="4-aspartylphosphate" evidence="10">
    <location>
        <position position="1225"/>
    </location>
</feature>
<dbReference type="Pfam" id="PF00072">
    <property type="entry name" value="Response_reg"/>
    <property type="match status" value="1"/>
</dbReference>
<feature type="domain" description="HAMP" evidence="13">
    <location>
        <begin position="147"/>
        <end position="200"/>
    </location>
</feature>
<dbReference type="SMART" id="SM00304">
    <property type="entry name" value="HAMP"/>
    <property type="match status" value="7"/>
</dbReference>
<dbReference type="SMART" id="SM00387">
    <property type="entry name" value="HATPase_c"/>
    <property type="match status" value="1"/>
</dbReference>
<keyword evidence="7 14" id="KW-0418">Kinase</keyword>
<feature type="domain" description="HAMP" evidence="13">
    <location>
        <begin position="332"/>
        <end position="384"/>
    </location>
</feature>
<dbReference type="Proteomes" id="UP001182556">
    <property type="component" value="Unassembled WGS sequence"/>
</dbReference>
<dbReference type="InterPro" id="IPR036890">
    <property type="entry name" value="HATPase_C_sf"/>
</dbReference>
<dbReference type="InterPro" id="IPR004358">
    <property type="entry name" value="Sig_transdc_His_kin-like_C"/>
</dbReference>
<dbReference type="FunFam" id="1.20.120.1530:FF:000003">
    <property type="entry name" value="Atypical/HisK protein kinase"/>
    <property type="match status" value="1"/>
</dbReference>
<evidence type="ECO:0000256" key="2">
    <source>
        <dbReference type="ARBA" id="ARBA00012438"/>
    </source>
</evidence>
<dbReference type="Pfam" id="PF02518">
    <property type="entry name" value="HATPase_c"/>
    <property type="match status" value="1"/>
</dbReference>
<evidence type="ECO:0000256" key="10">
    <source>
        <dbReference type="PROSITE-ProRule" id="PRU00169"/>
    </source>
</evidence>
<dbReference type="CDD" id="cd16922">
    <property type="entry name" value="HATPase_EvgS-ArcB-TorS-like"/>
    <property type="match status" value="1"/>
</dbReference>
<dbReference type="PROSITE" id="PS50110">
    <property type="entry name" value="RESPONSE_REGULATORY"/>
    <property type="match status" value="1"/>
</dbReference>
<dbReference type="InterPro" id="IPR005467">
    <property type="entry name" value="His_kinase_dom"/>
</dbReference>
<keyword evidence="5" id="KW-0677">Repeat</keyword>
<evidence type="ECO:0000256" key="6">
    <source>
        <dbReference type="ARBA" id="ARBA00022741"/>
    </source>
</evidence>
<evidence type="ECO:0000259" key="13">
    <source>
        <dbReference type="PROSITE" id="PS50885"/>
    </source>
</evidence>
<dbReference type="PROSITE" id="PS50109">
    <property type="entry name" value="HIS_KIN"/>
    <property type="match status" value="1"/>
</dbReference>
<dbReference type="PANTHER" id="PTHR45339">
    <property type="entry name" value="HYBRID SIGNAL TRANSDUCTION HISTIDINE KINASE J"/>
    <property type="match status" value="1"/>
</dbReference>
<dbReference type="SMART" id="SM00448">
    <property type="entry name" value="REC"/>
    <property type="match status" value="1"/>
</dbReference>
<feature type="domain" description="HAMP" evidence="13">
    <location>
        <begin position="701"/>
        <end position="753"/>
    </location>
</feature>
<feature type="domain" description="HAMP" evidence="13">
    <location>
        <begin position="516"/>
        <end position="568"/>
    </location>
</feature>
<comment type="catalytic activity">
    <reaction evidence="1">
        <text>ATP + protein L-histidine = ADP + protein N-phospho-L-histidine.</text>
        <dbReference type="EC" id="2.7.13.3"/>
    </reaction>
</comment>
<dbReference type="FunFam" id="1.20.120.1530:FF:000002">
    <property type="entry name" value="Two-component osmosensing histidine kinase"/>
    <property type="match status" value="3"/>
</dbReference>
<sequence>MSAGFDDATPFERHVLSLLSLLSQQPSPSLSLQDQSPLPAYQGAKTQAQEAIERGISLLGQRAWNNERPATHTAPTKDAAYPAIDQYLEPFHRITAGSDQYANSQHLVSAANGANGVNGASGGSGTPSWAVRGAVGESGMTAEKELELLKAQVQDIARVCKAVATGDLTQKIIVPVEGQAMTELKDIINSMVDRLKTFAVEVERVSLEVGTQGKLGGQAVVEGVEGTWRELTAVVNKLAANLTSQVRSIAKVTKAVAKGDLSETIDVEASGEIAELKTTVNGMVMSLRTLADEVSRVSLEVGSQGKLGGQAYVPDVEGVWKDLTVNVNRMCESLTTQVRSIGSVTTAVARGDLSKMIEIEAEGEMAVLKNTVNSMVRQLTVFANEVTRVALEVGTQGILGGQAVVPGVEGVWDDLTTNVNKMARNLTEQVREIAEVTKSVARGDLTKTVNADVQGEILDLKITVNDMVAQLTVFAAEVTRVSLEVGTEGKLGGQAQVPNVEGTWMVLTDNVNLMALNLTTQVRSLAEVTTAVAAGDLSKKINVEAFGEILELKNTVNNMVESLRSFSSEVTRVAREVGTDGRLGGQARVPGVAGTWKDLTDCVNIMAANLTEQVRTIAHATTAVARGDLTQKVVGVKVSGEILDLVNTINNMIDQLAIFAAEVTRVAREVGTEGKLGVQAEVENVEGTWQEITFNVNTMATNLTSQVRAFAQISAAATDGDFTRFITVEASGEMDSLKTKINQMVYNLRESIEKNTSARQQAESANRSKSEFLANMSHEIRTPMNGIIGMTVLTLESELTRQQRENLMIVSSLASSLLTIIDDILDISKIEAGRMTMEQIPFSLRLAVFSVLKTLCVKASQNKLDLIFDIDPTIPDQLIGDPLRLRQVITNLIGNAVKFTTKGSVALSCRTKGYVGGAAELEFCVADTGIGIKQDKLDVIFDTFAQADGSTTRKYGGTGLGLTISKRLVNLMGGSLWVESEYGQGSRFYFTTLAEMNSFSHEQILERLAPWAGRYILFIDTLGDETGIAQMLEELKLKPIVIHSVAEVWDLKQNITFDTMIVDSLSAAERLRTVEHLRYIPIVLLAPSNRPPGPDNPSFIDLPENRRKLLALPSASDQMLSPIPVKDCLEMGINTYYTTPLNLQELSNAIVPALESHQVQPGDSVKDTVLSILLAEDNMVNQKLAVKLLEVVGHKIEVADNGELAIEKFKRRQLAREPFDVILMDVSMPVMGGMEATGLIREYEAAENLPRTPIIALTAHAMIGDKERCLEAGMDEYVAKPLRRGDLLASIAKVLSPKTGAAIPSLDMPPLFSR</sequence>
<dbReference type="Gene3D" id="1.10.287.130">
    <property type="match status" value="1"/>
</dbReference>
<feature type="domain" description="Response regulatory" evidence="12">
    <location>
        <begin position="1171"/>
        <end position="1295"/>
    </location>
</feature>
<dbReference type="Gene3D" id="1.20.120.1530">
    <property type="match status" value="5"/>
</dbReference>
<proteinExistence type="predicted"/>
<feature type="domain" description="HAMP" evidence="13">
    <location>
        <begin position="240"/>
        <end position="292"/>
    </location>
</feature>
<dbReference type="Pfam" id="PF18947">
    <property type="entry name" value="HAMP_2"/>
    <property type="match status" value="1"/>
</dbReference>
<dbReference type="Pfam" id="PF00512">
    <property type="entry name" value="HisKA"/>
    <property type="match status" value="1"/>
</dbReference>
<keyword evidence="8" id="KW-0067">ATP-binding</keyword>
<dbReference type="CDD" id="cd06225">
    <property type="entry name" value="HAMP"/>
    <property type="match status" value="5"/>
</dbReference>
<evidence type="ECO:0000259" key="12">
    <source>
        <dbReference type="PROSITE" id="PS50110"/>
    </source>
</evidence>
<dbReference type="PROSITE" id="PS50885">
    <property type="entry name" value="HAMP"/>
    <property type="match status" value="7"/>
</dbReference>
<dbReference type="FunFam" id="3.30.565.10:FF:000010">
    <property type="entry name" value="Sensor histidine kinase RcsC"/>
    <property type="match status" value="1"/>
</dbReference>
<dbReference type="Pfam" id="PF00672">
    <property type="entry name" value="HAMP"/>
    <property type="match status" value="4"/>
</dbReference>
<evidence type="ECO:0000313" key="15">
    <source>
        <dbReference type="Proteomes" id="UP001182556"/>
    </source>
</evidence>
<dbReference type="FunFam" id="1.20.120.1530:FF:000006">
    <property type="entry name" value="Atypical/HisK protein kinase"/>
    <property type="match status" value="1"/>
</dbReference>
<dbReference type="Gene3D" id="3.30.565.10">
    <property type="entry name" value="Histidine kinase-like ATPase, C-terminal domain"/>
    <property type="match status" value="1"/>
</dbReference>
<dbReference type="SUPFAM" id="SSF52172">
    <property type="entry name" value="CheY-like"/>
    <property type="match status" value="1"/>
</dbReference>
<dbReference type="Gene3D" id="3.40.50.2300">
    <property type="match status" value="1"/>
</dbReference>
<dbReference type="EC" id="2.7.13.3" evidence="2"/>
<gene>
    <name evidence="14" type="ORF">DB88DRAFT_504437</name>
</gene>
<dbReference type="SMART" id="SM00388">
    <property type="entry name" value="HisKA"/>
    <property type="match status" value="1"/>
</dbReference>
<dbReference type="GO" id="GO:0016020">
    <property type="term" value="C:membrane"/>
    <property type="evidence" value="ECO:0007669"/>
    <property type="project" value="InterPro"/>
</dbReference>